<dbReference type="Gene3D" id="1.10.8.430">
    <property type="entry name" value="Helical domain of apoptotic protease-activating factors"/>
    <property type="match status" value="1"/>
</dbReference>
<dbReference type="InterPro" id="IPR032675">
    <property type="entry name" value="LRR_dom_sf"/>
</dbReference>
<evidence type="ECO:0000259" key="3">
    <source>
        <dbReference type="Pfam" id="PF00931"/>
    </source>
</evidence>
<dbReference type="SUPFAM" id="SSF52540">
    <property type="entry name" value="P-loop containing nucleoside triphosphate hydrolases"/>
    <property type="match status" value="1"/>
</dbReference>
<dbReference type="InterPro" id="IPR035979">
    <property type="entry name" value="RBD_domain_sf"/>
</dbReference>
<dbReference type="Pfam" id="PF00931">
    <property type="entry name" value="NB-ARC"/>
    <property type="match status" value="1"/>
</dbReference>
<evidence type="ECO:0000313" key="5">
    <source>
        <dbReference type="EMBL" id="KYP64837.1"/>
    </source>
</evidence>
<evidence type="ECO:0000259" key="4">
    <source>
        <dbReference type="Pfam" id="PF04059"/>
    </source>
</evidence>
<dbReference type="AlphaFoldDB" id="A0A151TCS3"/>
<keyword evidence="1" id="KW-0694">RNA-binding</keyword>
<dbReference type="InterPro" id="IPR001611">
    <property type="entry name" value="Leu-rich_rpt"/>
</dbReference>
<reference evidence="5 6" key="1">
    <citation type="journal article" date="2012" name="Nat. Biotechnol.">
        <title>Draft genome sequence of pigeonpea (Cajanus cajan), an orphan legume crop of resource-poor farmers.</title>
        <authorList>
            <person name="Varshney R.K."/>
            <person name="Chen W."/>
            <person name="Li Y."/>
            <person name="Bharti A.K."/>
            <person name="Saxena R.K."/>
            <person name="Schlueter J.A."/>
            <person name="Donoghue M.T."/>
            <person name="Azam S."/>
            <person name="Fan G."/>
            <person name="Whaley A.M."/>
            <person name="Farmer A.D."/>
            <person name="Sheridan J."/>
            <person name="Iwata A."/>
            <person name="Tuteja R."/>
            <person name="Penmetsa R.V."/>
            <person name="Wu W."/>
            <person name="Upadhyaya H.D."/>
            <person name="Yang S.P."/>
            <person name="Shah T."/>
            <person name="Saxena K.B."/>
            <person name="Michael T."/>
            <person name="McCombie W.R."/>
            <person name="Yang B."/>
            <person name="Zhang G."/>
            <person name="Yang H."/>
            <person name="Wang J."/>
            <person name="Spillane C."/>
            <person name="Cook D.R."/>
            <person name="May G.D."/>
            <person name="Xu X."/>
            <person name="Jackson S.A."/>
        </authorList>
    </citation>
    <scope>NUCLEOTIDE SEQUENCE [LARGE SCALE GENOMIC DNA]</scope>
    <source>
        <strain evidence="6">cv. Asha</strain>
    </source>
</reference>
<evidence type="ECO:0000313" key="6">
    <source>
        <dbReference type="Proteomes" id="UP000075243"/>
    </source>
</evidence>
<feature type="region of interest" description="Disordered" evidence="2">
    <location>
        <begin position="1155"/>
        <end position="1185"/>
    </location>
</feature>
<name>A0A151TCS3_CAJCA</name>
<proteinExistence type="predicted"/>
<dbReference type="InterPro" id="IPR034454">
    <property type="entry name" value="MEI2-like_RRM3"/>
</dbReference>
<dbReference type="Pfam" id="PF04059">
    <property type="entry name" value="RRM_2"/>
    <property type="match status" value="2"/>
</dbReference>
<dbReference type="InterPro" id="IPR007201">
    <property type="entry name" value="Mei2-like_Rrm_C"/>
</dbReference>
<feature type="compositionally biased region" description="Polar residues" evidence="2">
    <location>
        <begin position="1157"/>
        <end position="1178"/>
    </location>
</feature>
<feature type="domain" description="NB-ARC" evidence="3">
    <location>
        <begin position="1"/>
        <end position="141"/>
    </location>
</feature>
<gene>
    <name evidence="5" type="ORF">KK1_019448</name>
</gene>
<evidence type="ECO:0000256" key="1">
    <source>
        <dbReference type="ARBA" id="ARBA00022884"/>
    </source>
</evidence>
<dbReference type="InterPro" id="IPR027417">
    <property type="entry name" value="P-loop_NTPase"/>
</dbReference>
<dbReference type="GO" id="GO:0043531">
    <property type="term" value="F:ADP binding"/>
    <property type="evidence" value="ECO:0007669"/>
    <property type="project" value="InterPro"/>
</dbReference>
<organism evidence="5 6">
    <name type="scientific">Cajanus cajan</name>
    <name type="common">Pigeon pea</name>
    <name type="synonym">Cajanus indicus</name>
    <dbReference type="NCBI Taxonomy" id="3821"/>
    <lineage>
        <taxon>Eukaryota</taxon>
        <taxon>Viridiplantae</taxon>
        <taxon>Streptophyta</taxon>
        <taxon>Embryophyta</taxon>
        <taxon>Tracheophyta</taxon>
        <taxon>Spermatophyta</taxon>
        <taxon>Magnoliopsida</taxon>
        <taxon>eudicotyledons</taxon>
        <taxon>Gunneridae</taxon>
        <taxon>Pentapetalae</taxon>
        <taxon>rosids</taxon>
        <taxon>fabids</taxon>
        <taxon>Fabales</taxon>
        <taxon>Fabaceae</taxon>
        <taxon>Papilionoideae</taxon>
        <taxon>50 kb inversion clade</taxon>
        <taxon>NPAAA clade</taxon>
        <taxon>indigoferoid/millettioid clade</taxon>
        <taxon>Phaseoleae</taxon>
        <taxon>Cajanus</taxon>
    </lineage>
</organism>
<evidence type="ECO:0000256" key="2">
    <source>
        <dbReference type="SAM" id="MobiDB-lite"/>
    </source>
</evidence>
<sequence length="1185" mass="133159">MGGVGKTFFATYMENEIKRKATFNHVFWVTVSHDFTIFKLQQDIAERIGVKLCGDDERSRATILASELEKIEKSVLILDDVWKYIDLEKVGIPLRMNGIKLIITSRLKHVYRQMDCQSHNIITIYPLQWSEARELFSLKLGHHGTPATLTPEVLEIARFVGKEFNGLPLGIILMARTIKGCYDTYMWRHALNKLKKMGIGEEVKEVVLTVLKRSYDNLVEKDMQKFFLHCSAVLPNTFDRSDLVVTLLNNGFMKEKGNLEEIFDEGHDIVNKLIDHSLLLDLEDCSLLEMHNLVTDMACHILNESHSYMVKCKQELRKIPHVQEWTVDLELVYLANNMIEEIPEGTSPNCPRLSSLILTNNRINHIPEYFDQGIKASWNVQALSNKSDSSKVNIVTTQHESSLFSSSLSELFSRKLRFSGNDALYGHSVDTVASHYEEERLFDSLEELEAQIIGNLLPSDEELLSGVTNGLDHIIQDSTGDDMDELDLFSSVGGMDLGDENSSSPGQKNSEILDGASNSQLGLCSTSIAGEQPFSGHPSRALVMRNNISGVEDSELKALYEVCFIVFFVLLFLKTIMFALSLVAAPCLWHKFYQDSPSKIRENPHSQDHELIKYSNVRGAEASLHALNRDDTTRKRLRVEPNQSEDSTQCMAQQIHPELEQKESSLYLHQNSATSFPGLHGISKFGIIDGGRIPGAEPATCSPTLETAFAHGVSSSLPNSLPSLIRVKSVSSACEITESGSPDQLNIQDASAFHPHSLPECHNGLANSRIPPEVAANINLKKQERVDDMQFCQVNSNGRFMEFNECVFNSSSNGSCPLPGQHCKWGNNSYHPPGMVWPNSPSYYDGVCAAPTLPRLHGLPRSPSHMMTTVLPINGQHVPSVPFWDRRHTYAGESLGNMQFSGNTAPPCVDFVSYNIFPHFGGNCVDLRILPKNLGLHFHNQRDLLFPRRNHMINSFETHKQRARSRRNEGVTNLADKKQYELDIDRIKNGEDNRTTLMLKNIPNKYTSKMLLAAIDERHRGTYDFVYLPIDFRASAFLFLKYLEFMAICRIENNKCNVGYAFINMTSPGLIIPFYQVFNGKKWEKFNSEKVASLAYARIQGKAALIAHFQNSSLMNEDKRCRPILFNTDGPNAGDQVPFPVGINIRNKAGRVRNNTHENNMQGSPPNLGNNKLSSDGASHSLESD</sequence>
<keyword evidence="6" id="KW-1185">Reference proteome</keyword>
<dbReference type="InterPro" id="IPR002182">
    <property type="entry name" value="NB-ARC"/>
</dbReference>
<dbReference type="Gene3D" id="3.80.10.10">
    <property type="entry name" value="Ribonuclease Inhibitor"/>
    <property type="match status" value="1"/>
</dbReference>
<dbReference type="Gramene" id="C.cajan_18898.t">
    <property type="protein sequence ID" value="C.cajan_18898.t"/>
    <property type="gene ID" value="C.cajan_18898"/>
</dbReference>
<dbReference type="Proteomes" id="UP000075243">
    <property type="component" value="Chromosome 7"/>
</dbReference>
<dbReference type="GO" id="GO:0003723">
    <property type="term" value="F:RNA binding"/>
    <property type="evidence" value="ECO:0007669"/>
    <property type="project" value="UniProtKB-KW"/>
</dbReference>
<dbReference type="EMBL" id="CM003609">
    <property type="protein sequence ID" value="KYP64837.1"/>
    <property type="molecule type" value="Genomic_DNA"/>
</dbReference>
<dbReference type="SUPFAM" id="SSF54928">
    <property type="entry name" value="RNA-binding domain, RBD"/>
    <property type="match status" value="1"/>
</dbReference>
<dbReference type="Gene3D" id="3.40.50.300">
    <property type="entry name" value="P-loop containing nucleotide triphosphate hydrolases"/>
    <property type="match status" value="1"/>
</dbReference>
<dbReference type="InterPro" id="IPR042197">
    <property type="entry name" value="Apaf_helical"/>
</dbReference>
<protein>
    <submittedName>
        <fullName evidence="5">Disease resistance protein At4g27220 family</fullName>
    </submittedName>
</protein>
<accession>A0A151TCS3</accession>
<feature type="domain" description="Mei2-like C-terminal RNA recognition motif" evidence="4">
    <location>
        <begin position="1052"/>
        <end position="1110"/>
    </location>
</feature>
<dbReference type="PROSITE" id="PS51450">
    <property type="entry name" value="LRR"/>
    <property type="match status" value="1"/>
</dbReference>
<dbReference type="CDD" id="cd12531">
    <property type="entry name" value="RRM3_MEI2_like"/>
    <property type="match status" value="1"/>
</dbReference>
<feature type="domain" description="Mei2-like C-terminal RNA recognition motif" evidence="4">
    <location>
        <begin position="994"/>
        <end position="1036"/>
    </location>
</feature>
<dbReference type="SUPFAM" id="SSF52058">
    <property type="entry name" value="L domain-like"/>
    <property type="match status" value="1"/>
</dbReference>
<dbReference type="PANTHER" id="PTHR23189">
    <property type="entry name" value="RNA RECOGNITION MOTIF-CONTAINING"/>
    <property type="match status" value="1"/>
</dbReference>